<reference evidence="1 2" key="1">
    <citation type="submission" date="2018-08" db="EMBL/GenBank/DDBJ databases">
        <title>Genome and evolution of the arbuscular mycorrhizal fungus Diversispora epigaea (formerly Glomus versiforme) and its bacterial endosymbionts.</title>
        <authorList>
            <person name="Sun X."/>
            <person name="Fei Z."/>
            <person name="Harrison M."/>
        </authorList>
    </citation>
    <scope>NUCLEOTIDE SEQUENCE [LARGE SCALE GENOMIC DNA]</scope>
    <source>
        <strain evidence="1 2">IT104</strain>
    </source>
</reference>
<evidence type="ECO:0000313" key="1">
    <source>
        <dbReference type="EMBL" id="RHZ77750.1"/>
    </source>
</evidence>
<name>A0A397IYL5_9GLOM</name>
<proteinExistence type="predicted"/>
<comment type="caution">
    <text evidence="1">The sequence shown here is derived from an EMBL/GenBank/DDBJ whole genome shotgun (WGS) entry which is preliminary data.</text>
</comment>
<dbReference type="OrthoDB" id="2388998at2759"/>
<dbReference type="AlphaFoldDB" id="A0A397IYL5"/>
<sequence length="163" mass="19384">MRANNKFHKRPIFSNIAIEMNPDEIFEYTSDNDVCFAQVFLITEIIMNYKEPMHLALMQCSVTLKYGAKMRANNKFHKRPIFSNIAIEMNPDEIFEYTSDNDVCFAQVFLITEIIMNYKEPMHLALMQWYDFNLIEIEAINNIIHIIPHFNIDNEFLVNKFLF</sequence>
<keyword evidence="2" id="KW-1185">Reference proteome</keyword>
<protein>
    <submittedName>
        <fullName evidence="1">Uncharacterized protein</fullName>
    </submittedName>
</protein>
<dbReference type="Proteomes" id="UP000266861">
    <property type="component" value="Unassembled WGS sequence"/>
</dbReference>
<dbReference type="EMBL" id="PQFF01000163">
    <property type="protein sequence ID" value="RHZ77750.1"/>
    <property type="molecule type" value="Genomic_DNA"/>
</dbReference>
<evidence type="ECO:0000313" key="2">
    <source>
        <dbReference type="Proteomes" id="UP000266861"/>
    </source>
</evidence>
<gene>
    <name evidence="1" type="ORF">Glove_173g70</name>
</gene>
<accession>A0A397IYL5</accession>
<organism evidence="1 2">
    <name type="scientific">Diversispora epigaea</name>
    <dbReference type="NCBI Taxonomy" id="1348612"/>
    <lineage>
        <taxon>Eukaryota</taxon>
        <taxon>Fungi</taxon>
        <taxon>Fungi incertae sedis</taxon>
        <taxon>Mucoromycota</taxon>
        <taxon>Glomeromycotina</taxon>
        <taxon>Glomeromycetes</taxon>
        <taxon>Diversisporales</taxon>
        <taxon>Diversisporaceae</taxon>
        <taxon>Diversispora</taxon>
    </lineage>
</organism>